<sequence>MDSPLPPTPLGDLAQLSAEIRRQIYRVCVNERSAAALTRTSKAIHNEVDYFLHDDFVLTFDIDPGDPRSWVLMLNAEGAPWSSHPGKEHYLDTSNRHLLDLDETAPIPFERFKAINVDIHCPDAEDPGQLVQGWQQVNRFLEWLLPKWIVREFIPGEDYNLQARCNTSLNLPNVHVRFVGTQWAGTGEKRGFQHSVIGPRADALSVWEQASLGQARFEESDLEVLLLPFRRMRYARSFTVELPPTAAALRNARLHSMICGVTSLACSTTDFGLDLNRDSAIQTDADVWEVWLTHCLDNLPGGTAAQLRRAQAYQWCNTYDAMLASSTITFTGSLIGGTRQSFLPEQFRQICYSDELRSDNALYLHPHTVRRMALEEEMEMEMGEEGSPQAQGELMTYEQYYPGGLPPVSSPEHDQLVRRLQHTHYAGPVGLRGSDRLRYCRGCSRYAEHRNERYDKYYRKRNMI</sequence>
<dbReference type="RefSeq" id="XP_007737994.1">
    <property type="nucleotide sequence ID" value="XM_007739804.1"/>
</dbReference>
<proteinExistence type="predicted"/>
<reference evidence="1 2" key="1">
    <citation type="submission" date="2013-03" db="EMBL/GenBank/DDBJ databases">
        <title>The Genome Sequence of Capronia epimyces CBS 606.96.</title>
        <authorList>
            <consortium name="The Broad Institute Genomics Platform"/>
            <person name="Cuomo C."/>
            <person name="de Hoog S."/>
            <person name="Gorbushina A."/>
            <person name="Walker B."/>
            <person name="Young S.K."/>
            <person name="Zeng Q."/>
            <person name="Gargeya S."/>
            <person name="Fitzgerald M."/>
            <person name="Haas B."/>
            <person name="Abouelleil A."/>
            <person name="Allen A.W."/>
            <person name="Alvarado L."/>
            <person name="Arachchi H.M."/>
            <person name="Berlin A.M."/>
            <person name="Chapman S.B."/>
            <person name="Gainer-Dewar J."/>
            <person name="Goldberg J."/>
            <person name="Griggs A."/>
            <person name="Gujja S."/>
            <person name="Hansen M."/>
            <person name="Howarth C."/>
            <person name="Imamovic A."/>
            <person name="Ireland A."/>
            <person name="Larimer J."/>
            <person name="McCowan C."/>
            <person name="Murphy C."/>
            <person name="Pearson M."/>
            <person name="Poon T.W."/>
            <person name="Priest M."/>
            <person name="Roberts A."/>
            <person name="Saif S."/>
            <person name="Shea T."/>
            <person name="Sisk P."/>
            <person name="Sykes S."/>
            <person name="Wortman J."/>
            <person name="Nusbaum C."/>
            <person name="Birren B."/>
        </authorList>
    </citation>
    <scope>NUCLEOTIDE SEQUENCE [LARGE SCALE GENOMIC DNA]</scope>
    <source>
        <strain evidence="1 2">CBS 606.96</strain>
    </source>
</reference>
<dbReference type="EMBL" id="AMGY01000010">
    <property type="protein sequence ID" value="EXJ77484.1"/>
    <property type="molecule type" value="Genomic_DNA"/>
</dbReference>
<dbReference type="GeneID" id="19173794"/>
<evidence type="ECO:0000313" key="1">
    <source>
        <dbReference type="EMBL" id="EXJ77484.1"/>
    </source>
</evidence>
<evidence type="ECO:0000313" key="2">
    <source>
        <dbReference type="Proteomes" id="UP000019478"/>
    </source>
</evidence>
<accession>W9Y4V9</accession>
<dbReference type="STRING" id="1182542.W9Y4V9"/>
<dbReference type="Proteomes" id="UP000019478">
    <property type="component" value="Unassembled WGS sequence"/>
</dbReference>
<dbReference type="OrthoDB" id="3940621at2759"/>
<dbReference type="HOGENOM" id="CLU_054793_0_0_1"/>
<name>W9Y4V9_9EURO</name>
<dbReference type="AlphaFoldDB" id="W9Y4V9"/>
<organism evidence="1 2">
    <name type="scientific">Capronia epimyces CBS 606.96</name>
    <dbReference type="NCBI Taxonomy" id="1182542"/>
    <lineage>
        <taxon>Eukaryota</taxon>
        <taxon>Fungi</taxon>
        <taxon>Dikarya</taxon>
        <taxon>Ascomycota</taxon>
        <taxon>Pezizomycotina</taxon>
        <taxon>Eurotiomycetes</taxon>
        <taxon>Chaetothyriomycetidae</taxon>
        <taxon>Chaetothyriales</taxon>
        <taxon>Herpotrichiellaceae</taxon>
        <taxon>Capronia</taxon>
    </lineage>
</organism>
<keyword evidence="2" id="KW-1185">Reference proteome</keyword>
<protein>
    <submittedName>
        <fullName evidence="1">Uncharacterized protein</fullName>
    </submittedName>
</protein>
<gene>
    <name evidence="1" type="ORF">A1O3_09710</name>
</gene>
<comment type="caution">
    <text evidence="1">The sequence shown here is derived from an EMBL/GenBank/DDBJ whole genome shotgun (WGS) entry which is preliminary data.</text>
</comment>